<dbReference type="PROSITE" id="PS01321">
    <property type="entry name" value="RUVC"/>
    <property type="match status" value="1"/>
</dbReference>
<evidence type="ECO:0000256" key="7">
    <source>
        <dbReference type="ARBA" id="ARBA00022801"/>
    </source>
</evidence>
<dbReference type="InterPro" id="IPR002176">
    <property type="entry name" value="X-over_junc_endoDNase_RuvC"/>
</dbReference>
<evidence type="ECO:0000256" key="3">
    <source>
        <dbReference type="ARBA" id="ARBA00022722"/>
    </source>
</evidence>
<dbReference type="InterPro" id="IPR036397">
    <property type="entry name" value="RNaseH_sf"/>
</dbReference>
<gene>
    <name evidence="13" type="primary">ruvC</name>
    <name evidence="15" type="ORF">OP8BY_2251</name>
</gene>
<feature type="active site" evidence="13">
    <location>
        <position position="67"/>
    </location>
</feature>
<dbReference type="GO" id="GO:0006281">
    <property type="term" value="P:DNA repair"/>
    <property type="evidence" value="ECO:0007669"/>
    <property type="project" value="UniProtKB-UniRule"/>
</dbReference>
<evidence type="ECO:0000313" key="15">
    <source>
        <dbReference type="EMBL" id="RFT15853.1"/>
    </source>
</evidence>
<feature type="active site" evidence="13">
    <location>
        <position position="7"/>
    </location>
</feature>
<dbReference type="EC" id="3.1.21.10" evidence="13 14"/>
<proteinExistence type="inferred from homology"/>
<dbReference type="GO" id="GO:0003677">
    <property type="term" value="F:DNA binding"/>
    <property type="evidence" value="ECO:0007669"/>
    <property type="project" value="UniProtKB-KW"/>
</dbReference>
<dbReference type="Gene3D" id="3.30.420.10">
    <property type="entry name" value="Ribonuclease H-like superfamily/Ribonuclease H"/>
    <property type="match status" value="1"/>
</dbReference>
<comment type="function">
    <text evidence="13">The RuvA-RuvB-RuvC complex processes Holliday junction (HJ) DNA during genetic recombination and DNA repair. Endonuclease that resolves HJ intermediates. Cleaves cruciform DNA by making single-stranded nicks across the HJ at symmetrical positions within the homologous arms, yielding a 5'-phosphate and a 3'-hydroxyl group; requires a central core of homology in the junction. The consensus cleavage sequence is 5'-(A/T)TT(C/G)-3'. Cleavage occurs on the 3'-side of the TT dinucleotide at the point of strand exchange. HJ branch migration catalyzed by RuvA-RuvB allows RuvC to scan DNA until it finds its consensus sequence, where it cleaves and resolves the cruciform DNA.</text>
</comment>
<feature type="binding site" evidence="13">
    <location>
        <position position="7"/>
    </location>
    <ligand>
        <name>Mg(2+)</name>
        <dbReference type="ChEBI" id="CHEBI:18420"/>
        <label>1</label>
    </ligand>
</feature>
<dbReference type="Proteomes" id="UP000257323">
    <property type="component" value="Unassembled WGS sequence"/>
</dbReference>
<feature type="active site" evidence="13">
    <location>
        <position position="140"/>
    </location>
</feature>
<dbReference type="PANTHER" id="PTHR30194">
    <property type="entry name" value="CROSSOVER JUNCTION ENDODEOXYRIBONUCLEASE RUVC"/>
    <property type="match status" value="1"/>
</dbReference>
<evidence type="ECO:0000256" key="5">
    <source>
        <dbReference type="ARBA" id="ARBA00022759"/>
    </source>
</evidence>
<dbReference type="FunFam" id="3.30.420.10:FF:000002">
    <property type="entry name" value="Crossover junction endodeoxyribonuclease RuvC"/>
    <property type="match status" value="1"/>
</dbReference>
<comment type="catalytic activity">
    <reaction evidence="12 13">
        <text>Endonucleolytic cleavage at a junction such as a reciprocal single-stranded crossover between two homologous DNA duplexes (Holliday junction).</text>
        <dbReference type="EC" id="3.1.21.10"/>
    </reaction>
</comment>
<keyword evidence="8 13" id="KW-0460">Magnesium</keyword>
<comment type="similarity">
    <text evidence="1 13">Belongs to the RuvC family.</text>
</comment>
<keyword evidence="6 13" id="KW-0227">DNA damage</keyword>
<dbReference type="GO" id="GO:0000287">
    <property type="term" value="F:magnesium ion binding"/>
    <property type="evidence" value="ECO:0007669"/>
    <property type="project" value="UniProtKB-UniRule"/>
</dbReference>
<protein>
    <recommendedName>
        <fullName evidence="13 14">Crossover junction endodeoxyribonuclease RuvC</fullName>
        <ecNumber evidence="13 14">3.1.21.10</ecNumber>
    </recommendedName>
    <alternativeName>
        <fullName evidence="13">Holliday junction nuclease RuvC</fullName>
    </alternativeName>
    <alternativeName>
        <fullName evidence="13">Holliday junction resolvase RuvC</fullName>
    </alternativeName>
</protein>
<dbReference type="GO" id="GO:0048476">
    <property type="term" value="C:Holliday junction resolvase complex"/>
    <property type="evidence" value="ECO:0007669"/>
    <property type="project" value="UniProtKB-UniRule"/>
</dbReference>
<dbReference type="GO" id="GO:0005737">
    <property type="term" value="C:cytoplasm"/>
    <property type="evidence" value="ECO:0007669"/>
    <property type="project" value="UniProtKB-SubCell"/>
</dbReference>
<evidence type="ECO:0000256" key="11">
    <source>
        <dbReference type="ARBA" id="ARBA00023204"/>
    </source>
</evidence>
<evidence type="ECO:0000256" key="14">
    <source>
        <dbReference type="NCBIfam" id="TIGR00228"/>
    </source>
</evidence>
<comment type="caution">
    <text evidence="15">The sequence shown here is derived from an EMBL/GenBank/DDBJ whole genome shotgun (WGS) entry which is preliminary data.</text>
</comment>
<dbReference type="SUPFAM" id="SSF53098">
    <property type="entry name" value="Ribonuclease H-like"/>
    <property type="match status" value="1"/>
</dbReference>
<evidence type="ECO:0000256" key="6">
    <source>
        <dbReference type="ARBA" id="ARBA00022763"/>
    </source>
</evidence>
<accession>A0A3E2BM70</accession>
<keyword evidence="3 13" id="KW-0540">Nuclease</keyword>
<keyword evidence="10 13" id="KW-0233">DNA recombination</keyword>
<evidence type="ECO:0000256" key="10">
    <source>
        <dbReference type="ARBA" id="ARBA00023172"/>
    </source>
</evidence>
<dbReference type="CDD" id="cd16962">
    <property type="entry name" value="RuvC"/>
    <property type="match status" value="1"/>
</dbReference>
<sequence>MRVLGIDPSLQSTGFGIVENEGEKLQAVAYGIIKPENRAEFHHRLNEIRTELEKIIEQFSPDEVAIENPFYARNVRTAISLGQVRGAVLVALASRHCPLFEYSALEIKKAVTGYGQAEKDQVQRMVKILLDLEDDRMPLDASDALAAAICHLNNRRLELGLEENHKKEKT</sequence>
<dbReference type="GO" id="GO:0006310">
    <property type="term" value="P:DNA recombination"/>
    <property type="evidence" value="ECO:0007669"/>
    <property type="project" value="UniProtKB-UniRule"/>
</dbReference>
<dbReference type="PRINTS" id="PR00696">
    <property type="entry name" value="RSOLVASERUVC"/>
</dbReference>
<dbReference type="InterPro" id="IPR012337">
    <property type="entry name" value="RNaseH-like_sf"/>
</dbReference>
<dbReference type="Pfam" id="PF02075">
    <property type="entry name" value="RuvC"/>
    <property type="match status" value="1"/>
</dbReference>
<comment type="subcellular location">
    <subcellularLocation>
        <location evidence="13">Cytoplasm</location>
    </subcellularLocation>
</comment>
<name>A0A3E2BM70_9BACT</name>
<feature type="binding site" evidence="13">
    <location>
        <position position="67"/>
    </location>
    <ligand>
        <name>Mg(2+)</name>
        <dbReference type="ChEBI" id="CHEBI:18420"/>
        <label>2</label>
    </ligand>
</feature>
<dbReference type="NCBIfam" id="NF000711">
    <property type="entry name" value="PRK00039.2-1"/>
    <property type="match status" value="1"/>
</dbReference>
<evidence type="ECO:0000313" key="16">
    <source>
        <dbReference type="Proteomes" id="UP000257323"/>
    </source>
</evidence>
<evidence type="ECO:0000256" key="4">
    <source>
        <dbReference type="ARBA" id="ARBA00022723"/>
    </source>
</evidence>
<evidence type="ECO:0000256" key="2">
    <source>
        <dbReference type="ARBA" id="ARBA00022490"/>
    </source>
</evidence>
<keyword evidence="5 13" id="KW-0255">Endonuclease</keyword>
<evidence type="ECO:0000256" key="8">
    <source>
        <dbReference type="ARBA" id="ARBA00022842"/>
    </source>
</evidence>
<dbReference type="PANTHER" id="PTHR30194:SF3">
    <property type="entry name" value="CROSSOVER JUNCTION ENDODEOXYRIBONUCLEASE RUVC"/>
    <property type="match status" value="1"/>
</dbReference>
<comment type="subunit">
    <text evidence="13">Homodimer which binds Holliday junction (HJ) DNA. The HJ becomes 2-fold symmetrical on binding to RuvC with unstacked arms; it has a different conformation from HJ DNA in complex with RuvA. In the full resolvosome a probable DNA-RuvA(4)-RuvB(12)-RuvC(2) complex forms which resolves the HJ.</text>
</comment>
<keyword evidence="2 13" id="KW-0963">Cytoplasm</keyword>
<evidence type="ECO:0000256" key="13">
    <source>
        <dbReference type="HAMAP-Rule" id="MF_00034"/>
    </source>
</evidence>
<dbReference type="AlphaFoldDB" id="A0A3E2BM70"/>
<keyword evidence="9 13" id="KW-0238">DNA-binding</keyword>
<comment type="cofactor">
    <cofactor evidence="13">
        <name>Mg(2+)</name>
        <dbReference type="ChEBI" id="CHEBI:18420"/>
    </cofactor>
    <text evidence="13">Binds 2 Mg(2+) ion per subunit.</text>
</comment>
<keyword evidence="7 13" id="KW-0378">Hydrolase</keyword>
<dbReference type="HAMAP" id="MF_00034">
    <property type="entry name" value="RuvC"/>
    <property type="match status" value="1"/>
</dbReference>
<keyword evidence="4 13" id="KW-0479">Metal-binding</keyword>
<evidence type="ECO:0000256" key="9">
    <source>
        <dbReference type="ARBA" id="ARBA00023125"/>
    </source>
</evidence>
<reference evidence="15 16" key="1">
    <citation type="submission" date="2018-08" db="EMBL/GenBank/DDBJ databases">
        <title>Genome analysis of the thermophilic bacterium of the candidate phylum Aminicenantes from deep subsurface aquifer revealed its physiology and ecological role.</title>
        <authorList>
            <person name="Kadnikov V.V."/>
            <person name="Mardanov A.V."/>
            <person name="Beletsky A.V."/>
            <person name="Karnachuk O.V."/>
            <person name="Ravin N.V."/>
        </authorList>
    </citation>
    <scope>NUCLEOTIDE SEQUENCE [LARGE SCALE GENOMIC DNA]</scope>
    <source>
        <strain evidence="15">BY38</strain>
    </source>
</reference>
<feature type="binding site" evidence="13">
    <location>
        <position position="140"/>
    </location>
    <ligand>
        <name>Mg(2+)</name>
        <dbReference type="ChEBI" id="CHEBI:18420"/>
        <label>1</label>
    </ligand>
</feature>
<keyword evidence="11 13" id="KW-0234">DNA repair</keyword>
<evidence type="ECO:0000256" key="12">
    <source>
        <dbReference type="ARBA" id="ARBA00029354"/>
    </source>
</evidence>
<evidence type="ECO:0000256" key="1">
    <source>
        <dbReference type="ARBA" id="ARBA00009518"/>
    </source>
</evidence>
<dbReference type="InterPro" id="IPR020563">
    <property type="entry name" value="X-over_junc_endoDNase_Mg_BS"/>
</dbReference>
<organism evidence="15 16">
    <name type="scientific">Candidatus Saccharicenans subterraneus</name>
    <dbReference type="NCBI Taxonomy" id="2508984"/>
    <lineage>
        <taxon>Bacteria</taxon>
        <taxon>Candidatus Aminicenantota</taxon>
        <taxon>Candidatus Aminicenantia</taxon>
        <taxon>Candidatus Aminicenantales</taxon>
        <taxon>Candidatus Saccharicenantaceae</taxon>
        <taxon>Candidatus Saccharicenans</taxon>
    </lineage>
</organism>
<dbReference type="NCBIfam" id="TIGR00228">
    <property type="entry name" value="ruvC"/>
    <property type="match status" value="1"/>
</dbReference>
<dbReference type="EMBL" id="QUAH01000006">
    <property type="protein sequence ID" value="RFT15853.1"/>
    <property type="molecule type" value="Genomic_DNA"/>
</dbReference>
<dbReference type="GO" id="GO:0008821">
    <property type="term" value="F:crossover junction DNA endonuclease activity"/>
    <property type="evidence" value="ECO:0007669"/>
    <property type="project" value="UniProtKB-UniRule"/>
</dbReference>